<protein>
    <submittedName>
        <fullName evidence="2">Uncharacterized protein</fullName>
    </submittedName>
</protein>
<comment type="caution">
    <text evidence="2">The sequence shown here is derived from an EMBL/GenBank/DDBJ whole genome shotgun (WGS) entry which is preliminary data.</text>
</comment>
<accession>A0AAP0IC41</accession>
<evidence type="ECO:0000313" key="2">
    <source>
        <dbReference type="EMBL" id="KAK9112573.1"/>
    </source>
</evidence>
<evidence type="ECO:0000256" key="1">
    <source>
        <dbReference type="SAM" id="MobiDB-lite"/>
    </source>
</evidence>
<sequence length="168" mass="18515">MKKKKKEIRRDREKGSRERRDSGEEGRRLELRRARTTGWPDGGRQHRPAVMVARAVARGRSGQQRFLHGRQCSEAARSRQAAASSPRTATAAPDLTAAATIALGGGCDRVWQQRRRTWPAAIGSSWTASRRTTAPAATPASKQRLRRGSGSDRLRWRASAATQCGETA</sequence>
<dbReference type="AlphaFoldDB" id="A0AAP0IC41"/>
<evidence type="ECO:0000313" key="3">
    <source>
        <dbReference type="Proteomes" id="UP001419268"/>
    </source>
</evidence>
<reference evidence="2 3" key="1">
    <citation type="submission" date="2024-01" db="EMBL/GenBank/DDBJ databases">
        <title>Genome assemblies of Stephania.</title>
        <authorList>
            <person name="Yang L."/>
        </authorList>
    </citation>
    <scope>NUCLEOTIDE SEQUENCE [LARGE SCALE GENOMIC DNA]</scope>
    <source>
        <strain evidence="2">JXDWG</strain>
        <tissue evidence="2">Leaf</tissue>
    </source>
</reference>
<feature type="region of interest" description="Disordered" evidence="1">
    <location>
        <begin position="121"/>
        <end position="168"/>
    </location>
</feature>
<name>A0AAP0IC41_9MAGN</name>
<proteinExistence type="predicted"/>
<feature type="compositionally biased region" description="Basic and acidic residues" evidence="1">
    <location>
        <begin position="8"/>
        <end position="33"/>
    </location>
</feature>
<feature type="compositionally biased region" description="Low complexity" evidence="1">
    <location>
        <begin position="48"/>
        <end position="60"/>
    </location>
</feature>
<dbReference type="Proteomes" id="UP001419268">
    <property type="component" value="Unassembled WGS sequence"/>
</dbReference>
<feature type="region of interest" description="Disordered" evidence="1">
    <location>
        <begin position="1"/>
        <end position="91"/>
    </location>
</feature>
<feature type="compositionally biased region" description="Low complexity" evidence="1">
    <location>
        <begin position="127"/>
        <end position="141"/>
    </location>
</feature>
<dbReference type="EMBL" id="JBBNAG010000008">
    <property type="protein sequence ID" value="KAK9112573.1"/>
    <property type="molecule type" value="Genomic_DNA"/>
</dbReference>
<feature type="compositionally biased region" description="Low complexity" evidence="1">
    <location>
        <begin position="78"/>
        <end position="91"/>
    </location>
</feature>
<gene>
    <name evidence="2" type="ORF">Scep_020092</name>
</gene>
<organism evidence="2 3">
    <name type="scientific">Stephania cephalantha</name>
    <dbReference type="NCBI Taxonomy" id="152367"/>
    <lineage>
        <taxon>Eukaryota</taxon>
        <taxon>Viridiplantae</taxon>
        <taxon>Streptophyta</taxon>
        <taxon>Embryophyta</taxon>
        <taxon>Tracheophyta</taxon>
        <taxon>Spermatophyta</taxon>
        <taxon>Magnoliopsida</taxon>
        <taxon>Ranunculales</taxon>
        <taxon>Menispermaceae</taxon>
        <taxon>Menispermoideae</taxon>
        <taxon>Cissampelideae</taxon>
        <taxon>Stephania</taxon>
    </lineage>
</organism>
<keyword evidence="3" id="KW-1185">Reference proteome</keyword>